<dbReference type="Proteomes" id="UP001151760">
    <property type="component" value="Unassembled WGS sequence"/>
</dbReference>
<organism evidence="1 2">
    <name type="scientific">Tanacetum coccineum</name>
    <dbReference type="NCBI Taxonomy" id="301880"/>
    <lineage>
        <taxon>Eukaryota</taxon>
        <taxon>Viridiplantae</taxon>
        <taxon>Streptophyta</taxon>
        <taxon>Embryophyta</taxon>
        <taxon>Tracheophyta</taxon>
        <taxon>Spermatophyta</taxon>
        <taxon>Magnoliopsida</taxon>
        <taxon>eudicotyledons</taxon>
        <taxon>Gunneridae</taxon>
        <taxon>Pentapetalae</taxon>
        <taxon>asterids</taxon>
        <taxon>campanulids</taxon>
        <taxon>Asterales</taxon>
        <taxon>Asteraceae</taxon>
        <taxon>Asteroideae</taxon>
        <taxon>Anthemideae</taxon>
        <taxon>Anthemidinae</taxon>
        <taxon>Tanacetum</taxon>
    </lineage>
</organism>
<reference evidence="1" key="2">
    <citation type="submission" date="2022-01" db="EMBL/GenBank/DDBJ databases">
        <authorList>
            <person name="Yamashiro T."/>
            <person name="Shiraishi A."/>
            <person name="Satake H."/>
            <person name="Nakayama K."/>
        </authorList>
    </citation>
    <scope>NUCLEOTIDE SEQUENCE</scope>
</reference>
<reference evidence="1" key="1">
    <citation type="journal article" date="2022" name="Int. J. Mol. Sci.">
        <title>Draft Genome of Tanacetum Coccineum: Genomic Comparison of Closely Related Tanacetum-Family Plants.</title>
        <authorList>
            <person name="Yamashiro T."/>
            <person name="Shiraishi A."/>
            <person name="Nakayama K."/>
            <person name="Satake H."/>
        </authorList>
    </citation>
    <scope>NUCLEOTIDE SEQUENCE</scope>
</reference>
<dbReference type="EMBL" id="BQNB010019561">
    <property type="protein sequence ID" value="GJT86594.1"/>
    <property type="molecule type" value="Genomic_DNA"/>
</dbReference>
<sequence length="152" mass="16902">MALLEPMVECVLVKAWGKGRGFSTWMAFGGNTRDLSSFEEETDKITYLHQILEDVLFTERGDGVTGIKRRRRDPSSDDVKDLSTASRRSQLNEDLESSTLLDAVWITVAHVFVNAAQLELILLVKIYSEVNAANENMLGVSTASEYQVNTAS</sequence>
<name>A0ABQ5HGS3_9ASTR</name>
<evidence type="ECO:0000313" key="2">
    <source>
        <dbReference type="Proteomes" id="UP001151760"/>
    </source>
</evidence>
<gene>
    <name evidence="1" type="ORF">Tco_1068311</name>
</gene>
<evidence type="ECO:0000313" key="1">
    <source>
        <dbReference type="EMBL" id="GJT86594.1"/>
    </source>
</evidence>
<proteinExistence type="predicted"/>
<keyword evidence="2" id="KW-1185">Reference proteome</keyword>
<accession>A0ABQ5HGS3</accession>
<protein>
    <submittedName>
        <fullName evidence="1">Uncharacterized protein</fullName>
    </submittedName>
</protein>
<comment type="caution">
    <text evidence="1">The sequence shown here is derived from an EMBL/GenBank/DDBJ whole genome shotgun (WGS) entry which is preliminary data.</text>
</comment>